<accession>A0A137NZI1</accession>
<evidence type="ECO:0000259" key="7">
    <source>
        <dbReference type="PROSITE" id="PS50059"/>
    </source>
</evidence>
<dbReference type="OMA" id="EQFDASW"/>
<dbReference type="GO" id="GO:0003755">
    <property type="term" value="F:peptidyl-prolyl cis-trans isomerase activity"/>
    <property type="evidence" value="ECO:0007669"/>
    <property type="project" value="UniProtKB-KW"/>
</dbReference>
<dbReference type="Proteomes" id="UP000070444">
    <property type="component" value="Unassembled WGS sequence"/>
</dbReference>
<evidence type="ECO:0000313" key="8">
    <source>
        <dbReference type="EMBL" id="KXN68236.1"/>
    </source>
</evidence>
<dbReference type="OrthoDB" id="1902587at2759"/>
<dbReference type="EC" id="5.2.1.8" evidence="2 6"/>
<dbReference type="STRING" id="796925.A0A137NZI1"/>
<dbReference type="SUPFAM" id="SSF54534">
    <property type="entry name" value="FKBP-like"/>
    <property type="match status" value="1"/>
</dbReference>
<comment type="similarity">
    <text evidence="5">Belongs to the FKBP-type PPIase family. FKBP1 subfamily.</text>
</comment>
<dbReference type="InterPro" id="IPR001179">
    <property type="entry name" value="PPIase_FKBP_dom"/>
</dbReference>
<protein>
    <recommendedName>
        <fullName evidence="2 6">peptidylprolyl isomerase</fullName>
        <ecNumber evidence="2 6">5.2.1.8</ecNumber>
    </recommendedName>
</protein>
<dbReference type="GO" id="GO:0005737">
    <property type="term" value="C:cytoplasm"/>
    <property type="evidence" value="ECO:0007669"/>
    <property type="project" value="TreeGrafter"/>
</dbReference>
<evidence type="ECO:0000256" key="3">
    <source>
        <dbReference type="ARBA" id="ARBA00023110"/>
    </source>
</evidence>
<name>A0A137NZI1_CONC2</name>
<keyword evidence="3 6" id="KW-0697">Rotamase</keyword>
<evidence type="ECO:0000256" key="4">
    <source>
        <dbReference type="ARBA" id="ARBA00023235"/>
    </source>
</evidence>
<reference evidence="8 9" key="1">
    <citation type="journal article" date="2015" name="Genome Biol. Evol.">
        <title>Phylogenomic analyses indicate that early fungi evolved digesting cell walls of algal ancestors of land plants.</title>
        <authorList>
            <person name="Chang Y."/>
            <person name="Wang S."/>
            <person name="Sekimoto S."/>
            <person name="Aerts A.L."/>
            <person name="Choi C."/>
            <person name="Clum A."/>
            <person name="LaButti K.M."/>
            <person name="Lindquist E.A."/>
            <person name="Yee Ngan C."/>
            <person name="Ohm R.A."/>
            <person name="Salamov A.A."/>
            <person name="Grigoriev I.V."/>
            <person name="Spatafora J.W."/>
            <person name="Berbee M.L."/>
        </authorList>
    </citation>
    <scope>NUCLEOTIDE SEQUENCE [LARGE SCALE GENOMIC DNA]</scope>
    <source>
        <strain evidence="8 9">NRRL 28638</strain>
    </source>
</reference>
<dbReference type="Gene3D" id="3.10.50.40">
    <property type="match status" value="1"/>
</dbReference>
<keyword evidence="4 6" id="KW-0413">Isomerase</keyword>
<comment type="catalytic activity">
    <reaction evidence="1 6">
        <text>[protein]-peptidylproline (omega=180) = [protein]-peptidylproline (omega=0)</text>
        <dbReference type="Rhea" id="RHEA:16237"/>
        <dbReference type="Rhea" id="RHEA-COMP:10747"/>
        <dbReference type="Rhea" id="RHEA-COMP:10748"/>
        <dbReference type="ChEBI" id="CHEBI:83833"/>
        <dbReference type="ChEBI" id="CHEBI:83834"/>
        <dbReference type="EC" id="5.2.1.8"/>
    </reaction>
</comment>
<feature type="domain" description="PPIase FKBP-type" evidence="7">
    <location>
        <begin position="20"/>
        <end position="108"/>
    </location>
</feature>
<dbReference type="PANTHER" id="PTHR10516">
    <property type="entry name" value="PEPTIDYL-PROLYL CIS-TRANS ISOMERASE"/>
    <property type="match status" value="1"/>
</dbReference>
<dbReference type="AlphaFoldDB" id="A0A137NZI1"/>
<dbReference type="InterPro" id="IPR050689">
    <property type="entry name" value="FKBP-type_PPIase"/>
</dbReference>
<evidence type="ECO:0000256" key="2">
    <source>
        <dbReference type="ARBA" id="ARBA00013194"/>
    </source>
</evidence>
<evidence type="ECO:0000313" key="9">
    <source>
        <dbReference type="Proteomes" id="UP000070444"/>
    </source>
</evidence>
<dbReference type="InterPro" id="IPR046357">
    <property type="entry name" value="PPIase_dom_sf"/>
</dbReference>
<evidence type="ECO:0000256" key="1">
    <source>
        <dbReference type="ARBA" id="ARBA00000971"/>
    </source>
</evidence>
<gene>
    <name evidence="8" type="ORF">CONCODRAFT_72395</name>
</gene>
<evidence type="ECO:0000256" key="5">
    <source>
        <dbReference type="ARBA" id="ARBA00038106"/>
    </source>
</evidence>
<dbReference type="EMBL" id="KQ964587">
    <property type="protein sequence ID" value="KXN68236.1"/>
    <property type="molecule type" value="Genomic_DNA"/>
</dbReference>
<organism evidence="8 9">
    <name type="scientific">Conidiobolus coronatus (strain ATCC 28846 / CBS 209.66 / NRRL 28638)</name>
    <name type="common">Delacroixia coronata</name>
    <dbReference type="NCBI Taxonomy" id="796925"/>
    <lineage>
        <taxon>Eukaryota</taxon>
        <taxon>Fungi</taxon>
        <taxon>Fungi incertae sedis</taxon>
        <taxon>Zoopagomycota</taxon>
        <taxon>Entomophthoromycotina</taxon>
        <taxon>Entomophthoromycetes</taxon>
        <taxon>Entomophthorales</taxon>
        <taxon>Ancylistaceae</taxon>
        <taxon>Conidiobolus</taxon>
    </lineage>
</organism>
<dbReference type="PANTHER" id="PTHR10516:SF443">
    <property type="entry name" value="FK506-BINDING PROTEIN 59-RELATED"/>
    <property type="match status" value="1"/>
</dbReference>
<dbReference type="FunFam" id="3.10.50.40:FF:000025">
    <property type="entry name" value="Peptidylprolyl isomerase"/>
    <property type="match status" value="1"/>
</dbReference>
<dbReference type="Pfam" id="PF00254">
    <property type="entry name" value="FKBP_C"/>
    <property type="match status" value="1"/>
</dbReference>
<keyword evidence="9" id="KW-1185">Reference proteome</keyword>
<evidence type="ECO:0000256" key="6">
    <source>
        <dbReference type="PROSITE-ProRule" id="PRU00277"/>
    </source>
</evidence>
<dbReference type="PROSITE" id="PS50059">
    <property type="entry name" value="FKBP_PPIASE"/>
    <property type="match status" value="1"/>
</dbReference>
<sequence>MGVTKDVIKQGDGVNFPKPGDTVQMHYNGTLESGKKFDSSIDRGVPFVTKIGVGQVIRGWDEGVPTMSLGEKAKLTITGDYAYGERGYPGLIPPNATLIFEVELLKIN</sequence>
<proteinExistence type="inferred from homology"/>